<proteinExistence type="predicted"/>
<protein>
    <submittedName>
        <fullName evidence="1">HET-domain-containing protein</fullName>
    </submittedName>
</protein>
<reference evidence="1 2" key="1">
    <citation type="journal article" date="2022" name="New Phytol.">
        <title>Ecological generalism drives hyperdiversity of secondary metabolite gene clusters in xylarialean endophytes.</title>
        <authorList>
            <person name="Franco M.E.E."/>
            <person name="Wisecaver J.H."/>
            <person name="Arnold A.E."/>
            <person name="Ju Y.M."/>
            <person name="Slot J.C."/>
            <person name="Ahrendt S."/>
            <person name="Moore L.P."/>
            <person name="Eastman K.E."/>
            <person name="Scott K."/>
            <person name="Konkel Z."/>
            <person name="Mondo S.J."/>
            <person name="Kuo A."/>
            <person name="Hayes R.D."/>
            <person name="Haridas S."/>
            <person name="Andreopoulos B."/>
            <person name="Riley R."/>
            <person name="LaButti K."/>
            <person name="Pangilinan J."/>
            <person name="Lipzen A."/>
            <person name="Amirebrahimi M."/>
            <person name="Yan J."/>
            <person name="Adam C."/>
            <person name="Keymanesh K."/>
            <person name="Ng V."/>
            <person name="Louie K."/>
            <person name="Northen T."/>
            <person name="Drula E."/>
            <person name="Henrissat B."/>
            <person name="Hsieh H.M."/>
            <person name="Youens-Clark K."/>
            <person name="Lutzoni F."/>
            <person name="Miadlikowska J."/>
            <person name="Eastwood D.C."/>
            <person name="Hamelin R.C."/>
            <person name="Grigoriev I.V."/>
            <person name="U'Ren J.M."/>
        </authorList>
    </citation>
    <scope>NUCLEOTIDE SEQUENCE [LARGE SCALE GENOMIC DNA]</scope>
    <source>
        <strain evidence="1 2">CBS 119005</strain>
    </source>
</reference>
<gene>
    <name evidence="1" type="ORF">F4820DRAFT_429870</name>
</gene>
<evidence type="ECO:0000313" key="1">
    <source>
        <dbReference type="EMBL" id="KAI4862655.1"/>
    </source>
</evidence>
<dbReference type="Proteomes" id="UP001497700">
    <property type="component" value="Unassembled WGS sequence"/>
</dbReference>
<name>A0ACB9YVB6_9PEZI</name>
<sequence length="738" mass="85512">MFRYKYTPLNASSHEIRLVTILPGRRDDPIRIQITHATLFPPVNKAEAKTTRLPLEEIQKTLPEGWYAKETLEGRILFYDANRQASSWVHPNPDVPHDAYDDVNQEQERRHSELDYEALSYCWGPPRARAKALVIKLDDSTQGYGARLRTRYLPLARNISLAMRDLRYEDRCRVMWIDALCINQADYEERSEQVGLMKDIYPLARRVVVWLGSSFPEDTESLSILRRIGEQIEVGRDFTLLPSPGCEETDWYATDVNLPYEIEQWERVQSFLFTPWFRRMWIVQEIHRGSRSSVLVCGHDELLWSTFRRAILALNRKERSLQPEYLKEPLELCTVVEKASLEQLLFTSRDRECSNKRDKIYGIISLAPPEIAKCIRIDYRQSLLGVYEQVFIKCMEQAQRLTQLRYGGLRHNEATPGWPTWVPEWSQIRIGITIQPTECFRASGISASEFRSYWPGQLEVTALRFAVVSWTFGAVMARYESHFFGVYWMIVEQQERRGYPTGEAFRNVLLRILTVNMVDDRTPGWGYPTLKELSDVVSAAKTDVNEIDWRRKNAEKLAYKRLTGPYRYLLTNTFTQSCVFRTGNGYMGMIRGVPKEGDEVFVVLGVDVPLLLRPTPTGQYEVVGDCYVHGIMDGEALLGPLPSPWVCRTESDADGDFRPYYLNLKDGRRSADDPRLEEKKIPIPPEWEPFERPKARTDPASCRMFRNRETGEEINSDPRLFPEALTARGVRLETITLV</sequence>
<dbReference type="EMBL" id="MU393521">
    <property type="protein sequence ID" value="KAI4862655.1"/>
    <property type="molecule type" value="Genomic_DNA"/>
</dbReference>
<keyword evidence="2" id="KW-1185">Reference proteome</keyword>
<accession>A0ACB9YVB6</accession>
<comment type="caution">
    <text evidence="1">The sequence shown here is derived from an EMBL/GenBank/DDBJ whole genome shotgun (WGS) entry which is preliminary data.</text>
</comment>
<evidence type="ECO:0000313" key="2">
    <source>
        <dbReference type="Proteomes" id="UP001497700"/>
    </source>
</evidence>
<organism evidence="1 2">
    <name type="scientific">Hypoxylon rubiginosum</name>
    <dbReference type="NCBI Taxonomy" id="110542"/>
    <lineage>
        <taxon>Eukaryota</taxon>
        <taxon>Fungi</taxon>
        <taxon>Dikarya</taxon>
        <taxon>Ascomycota</taxon>
        <taxon>Pezizomycotina</taxon>
        <taxon>Sordariomycetes</taxon>
        <taxon>Xylariomycetidae</taxon>
        <taxon>Xylariales</taxon>
        <taxon>Hypoxylaceae</taxon>
        <taxon>Hypoxylon</taxon>
    </lineage>
</organism>